<sequence length="84" mass="9454">MQPIQQQILETLQTLSSTEQQEVLDFAKFLRSKQERAINQQPSEQAEQPSISFLEAARDYIGCLEGGPSDLSTNKAYMEGFGEE</sequence>
<evidence type="ECO:0000313" key="2">
    <source>
        <dbReference type="EMBL" id="WNZ22025.1"/>
    </source>
</evidence>
<name>A0AA96WCH2_9CYAN</name>
<dbReference type="AlphaFoldDB" id="A0AA96WCH2"/>
<gene>
    <name evidence="2" type="ORF">HJG54_03520</name>
</gene>
<feature type="domain" description="DUF2281" evidence="1">
    <location>
        <begin position="8"/>
        <end position="44"/>
    </location>
</feature>
<dbReference type="InterPro" id="IPR018739">
    <property type="entry name" value="DUF2281"/>
</dbReference>
<proteinExistence type="predicted"/>
<reference evidence="2" key="1">
    <citation type="submission" date="2020-05" db="EMBL/GenBank/DDBJ databases">
        <authorList>
            <person name="Zhu T."/>
            <person name="Keshari N."/>
            <person name="Lu X."/>
        </authorList>
    </citation>
    <scope>NUCLEOTIDE SEQUENCE</scope>
    <source>
        <strain evidence="2">NK1-12</strain>
    </source>
</reference>
<organism evidence="2">
    <name type="scientific">Leptolyngbya sp. NK1-12</name>
    <dbReference type="NCBI Taxonomy" id="2547451"/>
    <lineage>
        <taxon>Bacteria</taxon>
        <taxon>Bacillati</taxon>
        <taxon>Cyanobacteriota</taxon>
        <taxon>Cyanophyceae</taxon>
        <taxon>Leptolyngbyales</taxon>
        <taxon>Leptolyngbyaceae</taxon>
        <taxon>Leptolyngbya group</taxon>
        <taxon>Leptolyngbya</taxon>
    </lineage>
</organism>
<dbReference type="EMBL" id="CP053586">
    <property type="protein sequence ID" value="WNZ22025.1"/>
    <property type="molecule type" value="Genomic_DNA"/>
</dbReference>
<dbReference type="RefSeq" id="WP_316433398.1">
    <property type="nucleotide sequence ID" value="NZ_CP053586.1"/>
</dbReference>
<dbReference type="Pfam" id="PF10047">
    <property type="entry name" value="DUF2281"/>
    <property type="match status" value="1"/>
</dbReference>
<accession>A0AA96WCH2</accession>
<evidence type="ECO:0000259" key="1">
    <source>
        <dbReference type="Pfam" id="PF10047"/>
    </source>
</evidence>
<protein>
    <submittedName>
        <fullName evidence="2">DUF2281 domain-containing protein</fullName>
    </submittedName>
</protein>